<dbReference type="EMBL" id="SLXP01000009">
    <property type="protein sequence ID" value="TCP39941.1"/>
    <property type="molecule type" value="Genomic_DNA"/>
</dbReference>
<sequence length="172" mass="17773">MPPVPPMSQPPSFRIVDALIALAARDGLGETVDWHEVEAAIAALVLDPVGPSNLRRRMAKLNDPEVARTLNDWFLRAAADRGADAREAARPADTLLAPIQNVGLGAAATAAVLTAAGTLGLGAGVLIGLGALLAAGSASLGRYLLADRANRAQADADAIRRCIESVKKDPRS</sequence>
<reference evidence="2 3" key="1">
    <citation type="submission" date="2019-03" db="EMBL/GenBank/DDBJ databases">
        <title>Genomic Encyclopedia of Type Strains, Phase IV (KMG-IV): sequencing the most valuable type-strain genomes for metagenomic binning, comparative biology and taxonomic classification.</title>
        <authorList>
            <person name="Goeker M."/>
        </authorList>
    </citation>
    <scope>NUCLEOTIDE SEQUENCE [LARGE SCALE GENOMIC DNA]</scope>
    <source>
        <strain evidence="2 3">DSM 18063</strain>
    </source>
</reference>
<dbReference type="Proteomes" id="UP000294835">
    <property type="component" value="Unassembled WGS sequence"/>
</dbReference>
<evidence type="ECO:0000313" key="2">
    <source>
        <dbReference type="EMBL" id="TCP39941.1"/>
    </source>
</evidence>
<gene>
    <name evidence="2" type="ORF">EV662_10966</name>
</gene>
<accession>A0A4R2Q095</accession>
<evidence type="ECO:0000256" key="1">
    <source>
        <dbReference type="SAM" id="Phobius"/>
    </source>
</evidence>
<dbReference type="AlphaFoldDB" id="A0A4R2Q095"/>
<evidence type="ECO:0000313" key="3">
    <source>
        <dbReference type="Proteomes" id="UP000294835"/>
    </source>
</evidence>
<keyword evidence="1" id="KW-1133">Transmembrane helix</keyword>
<name>A0A4R2Q095_9RHOB</name>
<keyword evidence="3" id="KW-1185">Reference proteome</keyword>
<proteinExistence type="predicted"/>
<feature type="transmembrane region" description="Helical" evidence="1">
    <location>
        <begin position="123"/>
        <end position="145"/>
    </location>
</feature>
<keyword evidence="1" id="KW-0812">Transmembrane</keyword>
<comment type="caution">
    <text evidence="2">The sequence shown here is derived from an EMBL/GenBank/DDBJ whole genome shotgun (WGS) entry which is preliminary data.</text>
</comment>
<keyword evidence="1" id="KW-0472">Membrane</keyword>
<protein>
    <submittedName>
        <fullName evidence="2">Uncharacterized protein</fullName>
    </submittedName>
</protein>
<organism evidence="2 3">
    <name type="scientific">Rhodovulum marinum</name>
    <dbReference type="NCBI Taxonomy" id="320662"/>
    <lineage>
        <taxon>Bacteria</taxon>
        <taxon>Pseudomonadati</taxon>
        <taxon>Pseudomonadota</taxon>
        <taxon>Alphaproteobacteria</taxon>
        <taxon>Rhodobacterales</taxon>
        <taxon>Paracoccaceae</taxon>
        <taxon>Rhodovulum</taxon>
    </lineage>
</organism>